<dbReference type="Proteomes" id="UP001154240">
    <property type="component" value="Unassembled WGS sequence"/>
</dbReference>
<dbReference type="AlphaFoldDB" id="A0A9X4RKX2"/>
<dbReference type="GO" id="GO:0005524">
    <property type="term" value="F:ATP binding"/>
    <property type="evidence" value="ECO:0007669"/>
    <property type="project" value="UniProtKB-KW"/>
</dbReference>
<evidence type="ECO:0000259" key="4">
    <source>
        <dbReference type="PROSITE" id="PS51379"/>
    </source>
</evidence>
<dbReference type="PANTHER" id="PTHR43534:SF1">
    <property type="entry name" value="4FE-4S CLUSTER CONTAINING PARA FAMILY ATPASE PROTEIN"/>
    <property type="match status" value="1"/>
</dbReference>
<dbReference type="GO" id="GO:0051536">
    <property type="term" value="F:iron-sulfur cluster binding"/>
    <property type="evidence" value="ECO:0007669"/>
    <property type="project" value="UniProtKB-KW"/>
</dbReference>
<dbReference type="InterPro" id="IPR017900">
    <property type="entry name" value="4Fe4S_Fe_S_CS"/>
</dbReference>
<reference evidence="5" key="1">
    <citation type="journal article" date="2022" name="bioRxiv">
        <title>Thiovibrio frasassiensisgen. nov., sp. nov., an autotrophic, elemental sulfur disproportionating bacterium isolated from sulfidic karst sediment, and proposal of Thiovibrionaceae fam. nov.</title>
        <authorList>
            <person name="Aronson H."/>
            <person name="Thomas C."/>
            <person name="Bhattacharyya M."/>
            <person name="Eckstein S."/>
            <person name="Jensen S."/>
            <person name="Barco R."/>
            <person name="Macalady J."/>
            <person name="Amend J."/>
        </authorList>
    </citation>
    <scope>NUCLEOTIDE SEQUENCE</scope>
    <source>
        <strain evidence="5">RS19-109</strain>
    </source>
</reference>
<dbReference type="PROSITE" id="PS51379">
    <property type="entry name" value="4FE4S_FER_2"/>
    <property type="match status" value="2"/>
</dbReference>
<dbReference type="RefSeq" id="WP_307631956.1">
    <property type="nucleotide sequence ID" value="NZ_JAPHEH010000001.1"/>
</dbReference>
<dbReference type="CDD" id="cd03110">
    <property type="entry name" value="SIMIBI_bact_arch"/>
    <property type="match status" value="1"/>
</dbReference>
<feature type="domain" description="4Fe-4S ferredoxin-type" evidence="4">
    <location>
        <begin position="59"/>
        <end position="88"/>
    </location>
</feature>
<dbReference type="PANTHER" id="PTHR43534">
    <property type="entry name" value="MIND SUPERFAMILY P-LOOP ATPASE CONTAINING AN INSERTED FERREDOXIN DOMAIN"/>
    <property type="match status" value="1"/>
</dbReference>
<gene>
    <name evidence="5" type="ORF">OLX77_02240</name>
</gene>
<dbReference type="Gene3D" id="3.40.50.300">
    <property type="entry name" value="P-loop containing nucleotide triphosphate hydrolases"/>
    <property type="match status" value="1"/>
</dbReference>
<dbReference type="EMBL" id="JAPHEH010000001">
    <property type="protein sequence ID" value="MDG4474980.1"/>
    <property type="molecule type" value="Genomic_DNA"/>
</dbReference>
<name>A0A9X4RKX2_9BACT</name>
<dbReference type="SUPFAM" id="SSF52540">
    <property type="entry name" value="P-loop containing nucleoside triphosphate hydrolases"/>
    <property type="match status" value="1"/>
</dbReference>
<dbReference type="GO" id="GO:0046872">
    <property type="term" value="F:metal ion binding"/>
    <property type="evidence" value="ECO:0007669"/>
    <property type="project" value="UniProtKB-KW"/>
</dbReference>
<evidence type="ECO:0000313" key="6">
    <source>
        <dbReference type="Proteomes" id="UP001154240"/>
    </source>
</evidence>
<evidence type="ECO:0000256" key="3">
    <source>
        <dbReference type="ARBA" id="ARBA00023014"/>
    </source>
</evidence>
<keyword evidence="1" id="KW-0479">Metal-binding</keyword>
<dbReference type="InterPro" id="IPR017896">
    <property type="entry name" value="4Fe4S_Fe-S-bd"/>
</dbReference>
<evidence type="ECO:0000313" key="5">
    <source>
        <dbReference type="EMBL" id="MDG4474980.1"/>
    </source>
</evidence>
<dbReference type="Pfam" id="PF00037">
    <property type="entry name" value="Fer4"/>
    <property type="match status" value="1"/>
</dbReference>
<protein>
    <submittedName>
        <fullName evidence="5">ATP-binding protein</fullName>
    </submittedName>
</protein>
<accession>A0A9X4RKX2</accession>
<dbReference type="Gene3D" id="3.30.70.20">
    <property type="match status" value="1"/>
</dbReference>
<keyword evidence="3" id="KW-0411">Iron-sulfur</keyword>
<comment type="caution">
    <text evidence="5">The sequence shown here is derived from an EMBL/GenBank/DDBJ whole genome shotgun (WGS) entry which is preliminary data.</text>
</comment>
<evidence type="ECO:0000256" key="1">
    <source>
        <dbReference type="ARBA" id="ARBA00022723"/>
    </source>
</evidence>
<dbReference type="Pfam" id="PF01656">
    <property type="entry name" value="CbiA"/>
    <property type="match status" value="1"/>
</dbReference>
<reference evidence="5" key="2">
    <citation type="submission" date="2022-10" db="EMBL/GenBank/DDBJ databases">
        <authorList>
            <person name="Aronson H.S."/>
        </authorList>
    </citation>
    <scope>NUCLEOTIDE SEQUENCE</scope>
    <source>
        <strain evidence="5">RS19-109</strain>
    </source>
</reference>
<dbReference type="PROSITE" id="PS00198">
    <property type="entry name" value="4FE4S_FER_1"/>
    <property type="match status" value="2"/>
</dbReference>
<proteinExistence type="predicted"/>
<keyword evidence="5" id="KW-0067">ATP-binding</keyword>
<dbReference type="InterPro" id="IPR002586">
    <property type="entry name" value="CobQ/CobB/MinD/ParA_Nub-bd_dom"/>
</dbReference>
<keyword evidence="6" id="KW-1185">Reference proteome</keyword>
<organism evidence="5 6">
    <name type="scientific">Thiovibrio frasassiensis</name>
    <dbReference type="NCBI Taxonomy" id="2984131"/>
    <lineage>
        <taxon>Bacteria</taxon>
        <taxon>Pseudomonadati</taxon>
        <taxon>Thermodesulfobacteriota</taxon>
        <taxon>Desulfobulbia</taxon>
        <taxon>Desulfobulbales</taxon>
        <taxon>Thiovibrionaceae</taxon>
        <taxon>Thiovibrio</taxon>
    </lineage>
</organism>
<sequence length="291" mass="31361">MKELLILSGKGGTGKTSIAGALAMLLPETVLADCDVDAADLHLLLSPQVREEHAFWSGVEAVIDPILCAGCGLCADLCEFHAIRMEEKAELKLFSCEGCGVCARFCPEHAIRLQEKQCGVWFRSDTEYGPMVHARLGIGEENSGKLVSLVKKRARELAEVEKASWLLVDGPPGIGCPVIASFSGADFVLLITEPTLAGLHDLQRVADLARHFKVSVGVCINKWDLHPGYSADIERLCREQGIPVLAKIPFDRAVVWAVVAAMPLPKHAPNSPAALAVYGLYEKIISLAQGN</sequence>
<evidence type="ECO:0000256" key="2">
    <source>
        <dbReference type="ARBA" id="ARBA00023004"/>
    </source>
</evidence>
<feature type="domain" description="4Fe-4S ferredoxin-type" evidence="4">
    <location>
        <begin position="96"/>
        <end position="116"/>
    </location>
</feature>
<keyword evidence="2" id="KW-0408">Iron</keyword>
<dbReference type="InterPro" id="IPR027417">
    <property type="entry name" value="P-loop_NTPase"/>
</dbReference>
<keyword evidence="5" id="KW-0547">Nucleotide-binding</keyword>